<dbReference type="Pfam" id="PF04616">
    <property type="entry name" value="Glyco_hydro_43"/>
    <property type="match status" value="1"/>
</dbReference>
<keyword evidence="8" id="KW-0732">Signal</keyword>
<dbReference type="Proteomes" id="UP001241110">
    <property type="component" value="Unassembled WGS sequence"/>
</dbReference>
<dbReference type="InterPro" id="IPR023296">
    <property type="entry name" value="Glyco_hydro_beta-prop_sf"/>
</dbReference>
<keyword evidence="2" id="KW-0624">Polysaccharide degradation</keyword>
<dbReference type="AlphaFoldDB" id="A0AAE3QR00"/>
<evidence type="ECO:0000256" key="6">
    <source>
        <dbReference type="PIRSR" id="PIRSR606710-2"/>
    </source>
</evidence>
<dbReference type="Gene3D" id="2.115.10.20">
    <property type="entry name" value="Glycosyl hydrolase domain, family 43"/>
    <property type="match status" value="1"/>
</dbReference>
<dbReference type="GO" id="GO:0045493">
    <property type="term" value="P:xylan catabolic process"/>
    <property type="evidence" value="ECO:0007669"/>
    <property type="project" value="UniProtKB-KW"/>
</dbReference>
<keyword evidence="3 7" id="KW-0378">Hydrolase</keyword>
<feature type="site" description="Important for catalytic activity, responsible for pKa modulation of the active site Glu and correct orientation of both the proton donor and substrate" evidence="6">
    <location>
        <position position="167"/>
    </location>
</feature>
<dbReference type="GO" id="GO:0004553">
    <property type="term" value="F:hydrolase activity, hydrolyzing O-glycosyl compounds"/>
    <property type="evidence" value="ECO:0007669"/>
    <property type="project" value="InterPro"/>
</dbReference>
<gene>
    <name evidence="9" type="ORF">QNI16_25475</name>
</gene>
<feature type="signal peptide" evidence="8">
    <location>
        <begin position="1"/>
        <end position="22"/>
    </location>
</feature>
<accession>A0AAE3QR00</accession>
<sequence length="337" mass="38091">MKKLFLASILIALCLPVFSQKASPKTPKDSKKSATKTSGNPVFPGWYADPEGVLFKGKYWIYPTYSAPYNQQVFFDAFSSPDLVTWTKHERILDTTQVKWAKRAIWAPAIVEKEGKYYLFFGANDIQNDQEYGGIGVAVADKPEGPFKDHLGKPLIDKFHNGAQPIDQFVFKDKDGQYYMIYGGWSHCNIAKLSKDFKGFVPFEDGTTFKEITPKGYVEGPFMFIRNGKYYFMWSEGGWTGPNYSVAYAIADSPMGPFQRIGKILQQDAQVATGAGHHSVIHVDKKDKWYIVYHRRPLGETDGNHRVTCIDMLEFDENGHIKPVKITNEGVAAQPLK</sequence>
<dbReference type="InterPro" id="IPR006710">
    <property type="entry name" value="Glyco_hydro_43"/>
</dbReference>
<reference evidence="9" key="1">
    <citation type="submission" date="2023-05" db="EMBL/GenBank/DDBJ databases">
        <authorList>
            <person name="Zhang X."/>
        </authorList>
    </citation>
    <scope>NUCLEOTIDE SEQUENCE</scope>
    <source>
        <strain evidence="9">YF14B1</strain>
    </source>
</reference>
<dbReference type="PANTHER" id="PTHR43772">
    <property type="entry name" value="ENDO-1,4-BETA-XYLANASE"/>
    <property type="match status" value="1"/>
</dbReference>
<evidence type="ECO:0000256" key="7">
    <source>
        <dbReference type="RuleBase" id="RU361187"/>
    </source>
</evidence>
<keyword evidence="5 7" id="KW-0326">Glycosidase</keyword>
<evidence type="ECO:0000256" key="1">
    <source>
        <dbReference type="ARBA" id="ARBA00009865"/>
    </source>
</evidence>
<evidence type="ECO:0000256" key="3">
    <source>
        <dbReference type="ARBA" id="ARBA00022801"/>
    </source>
</evidence>
<feature type="chain" id="PRO_5042298072" evidence="8">
    <location>
        <begin position="23"/>
        <end position="337"/>
    </location>
</feature>
<evidence type="ECO:0000256" key="2">
    <source>
        <dbReference type="ARBA" id="ARBA00022651"/>
    </source>
</evidence>
<dbReference type="SUPFAM" id="SSF75005">
    <property type="entry name" value="Arabinanase/levansucrase/invertase"/>
    <property type="match status" value="1"/>
</dbReference>
<protein>
    <submittedName>
        <fullName evidence="9">Glycoside hydrolase family 43 protein</fullName>
    </submittedName>
</protein>
<evidence type="ECO:0000256" key="5">
    <source>
        <dbReference type="ARBA" id="ARBA00023295"/>
    </source>
</evidence>
<proteinExistence type="inferred from homology"/>
<evidence type="ECO:0000313" key="10">
    <source>
        <dbReference type="Proteomes" id="UP001241110"/>
    </source>
</evidence>
<dbReference type="EMBL" id="JASJOS010000012">
    <property type="protein sequence ID" value="MDJ1483877.1"/>
    <property type="molecule type" value="Genomic_DNA"/>
</dbReference>
<comment type="caution">
    <text evidence="9">The sequence shown here is derived from an EMBL/GenBank/DDBJ whole genome shotgun (WGS) entry which is preliminary data.</text>
</comment>
<evidence type="ECO:0000256" key="8">
    <source>
        <dbReference type="SAM" id="SignalP"/>
    </source>
</evidence>
<comment type="similarity">
    <text evidence="1 7">Belongs to the glycosyl hydrolase 43 family.</text>
</comment>
<organism evidence="9 10">
    <name type="scientific">Xanthocytophaga flava</name>
    <dbReference type="NCBI Taxonomy" id="3048013"/>
    <lineage>
        <taxon>Bacteria</taxon>
        <taxon>Pseudomonadati</taxon>
        <taxon>Bacteroidota</taxon>
        <taxon>Cytophagia</taxon>
        <taxon>Cytophagales</taxon>
        <taxon>Rhodocytophagaceae</taxon>
        <taxon>Xanthocytophaga</taxon>
    </lineage>
</organism>
<keyword evidence="4" id="KW-0119">Carbohydrate metabolism</keyword>
<dbReference type="CDD" id="cd18827">
    <property type="entry name" value="GH43_XlnD-like"/>
    <property type="match status" value="1"/>
</dbReference>
<dbReference type="InterPro" id="IPR052176">
    <property type="entry name" value="Glycosyl_Hydrlase_43_Enz"/>
</dbReference>
<evidence type="ECO:0000256" key="4">
    <source>
        <dbReference type="ARBA" id="ARBA00023277"/>
    </source>
</evidence>
<evidence type="ECO:0000313" key="9">
    <source>
        <dbReference type="EMBL" id="MDJ1483877.1"/>
    </source>
</evidence>
<dbReference type="PANTHER" id="PTHR43772:SF2">
    <property type="entry name" value="PUTATIVE (AFU_ORTHOLOGUE AFUA_2G04480)-RELATED"/>
    <property type="match status" value="1"/>
</dbReference>
<dbReference type="RefSeq" id="WP_313984381.1">
    <property type="nucleotide sequence ID" value="NZ_JASJOS010000012.1"/>
</dbReference>
<keyword evidence="2" id="KW-0858">Xylan degradation</keyword>
<name>A0AAE3QR00_9BACT</name>